<sequence length="173" mass="19275">MRKTQTIICMLLACMSVLSLSAHALTLRLSERDVNQMVTMAFPQKQYYNGVELTFTNPHLTFGASDNDVAVTVTMRAEQGGQFLTAEGSFAGRLTYIGARKELQIERPMMTDFTVLEDNLDNSAPVIDAIKSATNKTVPVILLVDFRELNLSFFANQAPRSIEIVNRQLVVEI</sequence>
<protein>
    <recommendedName>
        <fullName evidence="4">DUF1439 domain-containing protein</fullName>
    </recommendedName>
</protein>
<evidence type="ECO:0000256" key="1">
    <source>
        <dbReference type="SAM" id="SignalP"/>
    </source>
</evidence>
<dbReference type="OrthoDB" id="6385169at2"/>
<dbReference type="KEGG" id="apel:CA267_010520"/>
<gene>
    <name evidence="2" type="ORF">CA267_010520</name>
</gene>
<evidence type="ECO:0000313" key="3">
    <source>
        <dbReference type="Proteomes" id="UP000219285"/>
    </source>
</evidence>
<organism evidence="2 3">
    <name type="scientific">Alteromonas pelagimontana</name>
    <dbReference type="NCBI Taxonomy" id="1858656"/>
    <lineage>
        <taxon>Bacteria</taxon>
        <taxon>Pseudomonadati</taxon>
        <taxon>Pseudomonadota</taxon>
        <taxon>Gammaproteobacteria</taxon>
        <taxon>Alteromonadales</taxon>
        <taxon>Alteromonadaceae</taxon>
        <taxon>Alteromonas/Salinimonas group</taxon>
        <taxon>Alteromonas</taxon>
    </lineage>
</organism>
<feature type="signal peptide" evidence="1">
    <location>
        <begin position="1"/>
        <end position="24"/>
    </location>
</feature>
<feature type="chain" id="PRO_5028928941" description="DUF1439 domain-containing protein" evidence="1">
    <location>
        <begin position="25"/>
        <end position="173"/>
    </location>
</feature>
<dbReference type="Gene3D" id="3.15.10.40">
    <property type="entry name" value="Uncharacterised protein PF07273, DUF1439"/>
    <property type="match status" value="1"/>
</dbReference>
<reference evidence="3" key="1">
    <citation type="submission" date="2014-12" db="EMBL/GenBank/DDBJ databases">
        <title>Complete genome sequence of a multi-drug resistant Klebsiella pneumoniae.</title>
        <authorList>
            <person name="Hua X."/>
            <person name="Chen Q."/>
            <person name="Li X."/>
            <person name="Feng Y."/>
            <person name="Ruan Z."/>
            <person name="Yu Y."/>
        </authorList>
    </citation>
    <scope>NUCLEOTIDE SEQUENCE [LARGE SCALE GENOMIC DNA]</scope>
    <source>
        <strain evidence="3">5.12</strain>
    </source>
</reference>
<keyword evidence="3" id="KW-1185">Reference proteome</keyword>
<dbReference type="RefSeq" id="WP_075607527.1">
    <property type="nucleotide sequence ID" value="NZ_CP052766.1"/>
</dbReference>
<name>A0A6M4MDK1_9ALTE</name>
<proteinExistence type="predicted"/>
<dbReference type="AlphaFoldDB" id="A0A6M4MDK1"/>
<dbReference type="Proteomes" id="UP000219285">
    <property type="component" value="Chromosome"/>
</dbReference>
<reference evidence="2 3" key="2">
    <citation type="submission" date="2020-04" db="EMBL/GenBank/DDBJ databases">
        <title>Complete genome sequence of Alteromonas pelagimontana 5.12T.</title>
        <authorList>
            <person name="Sinha R.K."/>
            <person name="Krishnan K.P."/>
            <person name="Kurian J.P."/>
        </authorList>
    </citation>
    <scope>NUCLEOTIDE SEQUENCE [LARGE SCALE GENOMIC DNA]</scope>
    <source>
        <strain evidence="2 3">5.12</strain>
    </source>
</reference>
<evidence type="ECO:0008006" key="4">
    <source>
        <dbReference type="Google" id="ProtNLM"/>
    </source>
</evidence>
<accession>A0A6M4MDK1</accession>
<dbReference type="EMBL" id="CP052766">
    <property type="protein sequence ID" value="QJR81182.1"/>
    <property type="molecule type" value="Genomic_DNA"/>
</dbReference>
<keyword evidence="1" id="KW-0732">Signal</keyword>
<evidence type="ECO:0000313" key="2">
    <source>
        <dbReference type="EMBL" id="QJR81182.1"/>
    </source>
</evidence>